<keyword evidence="7 15" id="KW-0507">mRNA processing</keyword>
<dbReference type="PROSITE" id="PS00517">
    <property type="entry name" value="RNASE_3_1"/>
    <property type="match status" value="1"/>
</dbReference>
<comment type="subunit">
    <text evidence="4 15">Homodimer.</text>
</comment>
<evidence type="ECO:0000256" key="1">
    <source>
        <dbReference type="ARBA" id="ARBA00000109"/>
    </source>
</evidence>
<evidence type="ECO:0000256" key="14">
    <source>
        <dbReference type="ARBA" id="ARBA00022884"/>
    </source>
</evidence>
<feature type="active site" evidence="15">
    <location>
        <position position="62"/>
    </location>
</feature>
<comment type="function">
    <text evidence="15">Digests double-stranded RNA. Involved in the processing of primary rRNA transcript to yield the immediate precursors to the large and small rRNAs (23S and 16S). Processes some mRNAs, and tRNAs when they are encoded in the rRNA operon. Processes pre-crRNA and tracrRNA of type II CRISPR loci if present in the organism.</text>
</comment>
<keyword evidence="12 15" id="KW-0378">Hydrolase</keyword>
<gene>
    <name evidence="15 18" type="primary">rnc</name>
    <name evidence="18" type="ORF">MAMMFC1_03935</name>
</gene>
<dbReference type="AlphaFoldDB" id="A0A348AQ78"/>
<dbReference type="CDD" id="cd00593">
    <property type="entry name" value="RIBOc"/>
    <property type="match status" value="1"/>
</dbReference>
<evidence type="ECO:0000313" key="19">
    <source>
        <dbReference type="Proteomes" id="UP000276437"/>
    </source>
</evidence>
<name>A0A348AQ78_9FIRM</name>
<organism evidence="18 19">
    <name type="scientific">Methylomusa anaerophila</name>
    <dbReference type="NCBI Taxonomy" id="1930071"/>
    <lineage>
        <taxon>Bacteria</taxon>
        <taxon>Bacillati</taxon>
        <taxon>Bacillota</taxon>
        <taxon>Negativicutes</taxon>
        <taxon>Selenomonadales</taxon>
        <taxon>Sporomusaceae</taxon>
        <taxon>Methylomusa</taxon>
    </lineage>
</organism>
<dbReference type="GO" id="GO:0008033">
    <property type="term" value="P:tRNA processing"/>
    <property type="evidence" value="ECO:0007669"/>
    <property type="project" value="UniProtKB-KW"/>
</dbReference>
<dbReference type="EMBL" id="AP018449">
    <property type="protein sequence ID" value="BBB93226.1"/>
    <property type="molecule type" value="Genomic_DNA"/>
</dbReference>
<dbReference type="InterPro" id="IPR036389">
    <property type="entry name" value="RNase_III_sf"/>
</dbReference>
<dbReference type="FunFam" id="1.10.1520.10:FF:000001">
    <property type="entry name" value="Ribonuclease 3"/>
    <property type="match status" value="1"/>
</dbReference>
<dbReference type="GO" id="GO:0019843">
    <property type="term" value="F:rRNA binding"/>
    <property type="evidence" value="ECO:0007669"/>
    <property type="project" value="UniProtKB-KW"/>
</dbReference>
<dbReference type="Pfam" id="PF14622">
    <property type="entry name" value="Ribonucleas_3_3"/>
    <property type="match status" value="1"/>
</dbReference>
<feature type="binding site" evidence="15">
    <location>
        <position position="58"/>
    </location>
    <ligand>
        <name>Mg(2+)</name>
        <dbReference type="ChEBI" id="CHEBI:18420"/>
    </ligand>
</feature>
<proteinExistence type="inferred from homology"/>
<dbReference type="PROSITE" id="PS50137">
    <property type="entry name" value="DS_RBD"/>
    <property type="match status" value="1"/>
</dbReference>
<keyword evidence="19" id="KW-1185">Reference proteome</keyword>
<evidence type="ECO:0000256" key="7">
    <source>
        <dbReference type="ARBA" id="ARBA00022664"/>
    </source>
</evidence>
<keyword evidence="13 15" id="KW-0460">Magnesium</keyword>
<feature type="binding site" evidence="15">
    <location>
        <position position="131"/>
    </location>
    <ligand>
        <name>Mg(2+)</name>
        <dbReference type="ChEBI" id="CHEBI:18420"/>
    </ligand>
</feature>
<dbReference type="GO" id="GO:0010468">
    <property type="term" value="P:regulation of gene expression"/>
    <property type="evidence" value="ECO:0007669"/>
    <property type="project" value="TreeGrafter"/>
</dbReference>
<keyword evidence="10 15" id="KW-0479">Metal-binding</keyword>
<dbReference type="GO" id="GO:0006397">
    <property type="term" value="P:mRNA processing"/>
    <property type="evidence" value="ECO:0007669"/>
    <property type="project" value="UniProtKB-UniRule"/>
</dbReference>
<dbReference type="SUPFAM" id="SSF69065">
    <property type="entry name" value="RNase III domain-like"/>
    <property type="match status" value="1"/>
</dbReference>
<dbReference type="Gene3D" id="1.10.1520.10">
    <property type="entry name" value="Ribonuclease III domain"/>
    <property type="match status" value="1"/>
</dbReference>
<comment type="similarity">
    <text evidence="3">Belongs to the ribonuclease III family.</text>
</comment>
<dbReference type="PANTHER" id="PTHR11207">
    <property type="entry name" value="RIBONUCLEASE III"/>
    <property type="match status" value="1"/>
</dbReference>
<dbReference type="GO" id="GO:0042802">
    <property type="term" value="F:identical protein binding"/>
    <property type="evidence" value="ECO:0007669"/>
    <property type="project" value="UniProtKB-ARBA"/>
</dbReference>
<dbReference type="Proteomes" id="UP000276437">
    <property type="component" value="Chromosome"/>
</dbReference>
<feature type="domain" description="RNase III" evidence="17">
    <location>
        <begin position="16"/>
        <end position="145"/>
    </location>
</feature>
<evidence type="ECO:0000259" key="17">
    <source>
        <dbReference type="PROSITE" id="PS50142"/>
    </source>
</evidence>
<evidence type="ECO:0000256" key="4">
    <source>
        <dbReference type="ARBA" id="ARBA00011738"/>
    </source>
</evidence>
<evidence type="ECO:0000256" key="5">
    <source>
        <dbReference type="ARBA" id="ARBA00022490"/>
    </source>
</evidence>
<dbReference type="HAMAP" id="MF_00104">
    <property type="entry name" value="RNase_III"/>
    <property type="match status" value="1"/>
</dbReference>
<comment type="catalytic activity">
    <reaction evidence="1 15">
        <text>Endonucleolytic cleavage to 5'-phosphomonoester.</text>
        <dbReference type="EC" id="3.1.26.3"/>
    </reaction>
</comment>
<dbReference type="FunFam" id="3.30.160.20:FF:000003">
    <property type="entry name" value="Ribonuclease 3"/>
    <property type="match status" value="1"/>
</dbReference>
<comment type="subcellular location">
    <subcellularLocation>
        <location evidence="2 15">Cytoplasm</location>
    </subcellularLocation>
</comment>
<dbReference type="NCBIfam" id="TIGR02191">
    <property type="entry name" value="RNaseIII"/>
    <property type="match status" value="1"/>
</dbReference>
<evidence type="ECO:0000256" key="2">
    <source>
        <dbReference type="ARBA" id="ARBA00004496"/>
    </source>
</evidence>
<keyword evidence="11 15" id="KW-0255">Endonuclease</keyword>
<dbReference type="SMART" id="SM00535">
    <property type="entry name" value="RIBOc"/>
    <property type="match status" value="1"/>
</dbReference>
<keyword evidence="15" id="KW-0699">rRNA-binding</keyword>
<dbReference type="EC" id="3.1.26.3" evidence="15"/>
<dbReference type="Pfam" id="PF00035">
    <property type="entry name" value="dsrm"/>
    <property type="match status" value="1"/>
</dbReference>
<dbReference type="PANTHER" id="PTHR11207:SF0">
    <property type="entry name" value="RIBONUCLEASE 3"/>
    <property type="match status" value="1"/>
</dbReference>
<dbReference type="RefSeq" id="WP_126310082.1">
    <property type="nucleotide sequence ID" value="NZ_AP018449.1"/>
</dbReference>
<dbReference type="InterPro" id="IPR000999">
    <property type="entry name" value="RNase_III_dom"/>
</dbReference>
<evidence type="ECO:0000256" key="9">
    <source>
        <dbReference type="ARBA" id="ARBA00022722"/>
    </source>
</evidence>
<evidence type="ECO:0000256" key="6">
    <source>
        <dbReference type="ARBA" id="ARBA00022552"/>
    </source>
</evidence>
<evidence type="ECO:0000256" key="11">
    <source>
        <dbReference type="ARBA" id="ARBA00022759"/>
    </source>
</evidence>
<dbReference type="KEGG" id="mana:MAMMFC1_03935"/>
<dbReference type="GO" id="GO:0006364">
    <property type="term" value="P:rRNA processing"/>
    <property type="evidence" value="ECO:0007669"/>
    <property type="project" value="UniProtKB-UniRule"/>
</dbReference>
<keyword evidence="5 15" id="KW-0963">Cytoplasm</keyword>
<feature type="active site" evidence="15">
    <location>
        <position position="134"/>
    </location>
</feature>
<dbReference type="PROSITE" id="PS50142">
    <property type="entry name" value="RNASE_3_2"/>
    <property type="match status" value="1"/>
</dbReference>
<evidence type="ECO:0000256" key="3">
    <source>
        <dbReference type="ARBA" id="ARBA00010183"/>
    </source>
</evidence>
<comment type="cofactor">
    <cofactor evidence="15">
        <name>Mg(2+)</name>
        <dbReference type="ChEBI" id="CHEBI:18420"/>
    </cofactor>
</comment>
<keyword evidence="6 15" id="KW-0698">rRNA processing</keyword>
<dbReference type="GO" id="GO:0003725">
    <property type="term" value="F:double-stranded RNA binding"/>
    <property type="evidence" value="ECO:0007669"/>
    <property type="project" value="TreeGrafter"/>
</dbReference>
<evidence type="ECO:0000256" key="10">
    <source>
        <dbReference type="ARBA" id="ARBA00022723"/>
    </source>
</evidence>
<evidence type="ECO:0000256" key="15">
    <source>
        <dbReference type="HAMAP-Rule" id="MF_00104"/>
    </source>
</evidence>
<feature type="binding site" evidence="15">
    <location>
        <position position="134"/>
    </location>
    <ligand>
        <name>Mg(2+)</name>
        <dbReference type="ChEBI" id="CHEBI:18420"/>
    </ligand>
</feature>
<dbReference type="GO" id="GO:0046872">
    <property type="term" value="F:metal ion binding"/>
    <property type="evidence" value="ECO:0007669"/>
    <property type="project" value="UniProtKB-KW"/>
</dbReference>
<dbReference type="InterPro" id="IPR011907">
    <property type="entry name" value="RNase_III"/>
</dbReference>
<dbReference type="OrthoDB" id="9805026at2"/>
<reference evidence="18 19" key="1">
    <citation type="journal article" date="2018" name="Int. J. Syst. Evol. Microbiol.">
        <title>Methylomusa anaerophila gen. nov., sp. nov., an anaerobic methanol-utilizing bacterium isolated from a microbial fuel cell.</title>
        <authorList>
            <person name="Amano N."/>
            <person name="Yamamuro A."/>
            <person name="Miyahara M."/>
            <person name="Kouzuma A."/>
            <person name="Abe T."/>
            <person name="Watanabe K."/>
        </authorList>
    </citation>
    <scope>NUCLEOTIDE SEQUENCE [LARGE SCALE GENOMIC DNA]</scope>
    <source>
        <strain evidence="18 19">MMFC1</strain>
    </source>
</reference>
<accession>A0A348AQ78</accession>
<dbReference type="Gene3D" id="3.30.160.20">
    <property type="match status" value="1"/>
</dbReference>
<evidence type="ECO:0000256" key="12">
    <source>
        <dbReference type="ARBA" id="ARBA00022801"/>
    </source>
</evidence>
<keyword evidence="14 15" id="KW-0694">RNA-binding</keyword>
<sequence length="245" mass="27333">MKERKSIIDNSRVQALTAFCQTLGVEFYDYKLLHQALTHTSYANETKSPRVKHNERLEFLGDAVLDLIISSYLFSKCPHLPEGELTKARAQVVCEHTLAKRALELGIGDYLLLGKGEALSGGRERISILADAFEAIIGAVYLDLGFKNAAKYVLRQLGEELALVEQGDYLKDYKTWLQEVVQKSTDSKIVYEVIDEQGPDHDKSFEEAVTVNGERLGTGWGKSKKEAEQQAAKKALIKLNIISEG</sequence>
<dbReference type="CDD" id="cd10845">
    <property type="entry name" value="DSRM_RNAse_III_family"/>
    <property type="match status" value="1"/>
</dbReference>
<dbReference type="SUPFAM" id="SSF54768">
    <property type="entry name" value="dsRNA-binding domain-like"/>
    <property type="match status" value="1"/>
</dbReference>
<evidence type="ECO:0000256" key="8">
    <source>
        <dbReference type="ARBA" id="ARBA00022694"/>
    </source>
</evidence>
<evidence type="ECO:0000256" key="13">
    <source>
        <dbReference type="ARBA" id="ARBA00022842"/>
    </source>
</evidence>
<protein>
    <recommendedName>
        <fullName evidence="15">Ribonuclease 3</fullName>
        <ecNumber evidence="15">3.1.26.3</ecNumber>
    </recommendedName>
    <alternativeName>
        <fullName evidence="15">Ribonuclease III</fullName>
        <shortName evidence="15">RNase III</shortName>
    </alternativeName>
</protein>
<dbReference type="SMART" id="SM00358">
    <property type="entry name" value="DSRM"/>
    <property type="match status" value="1"/>
</dbReference>
<keyword evidence="9 15" id="KW-0540">Nuclease</keyword>
<dbReference type="GO" id="GO:0005737">
    <property type="term" value="C:cytoplasm"/>
    <property type="evidence" value="ECO:0007669"/>
    <property type="project" value="UniProtKB-SubCell"/>
</dbReference>
<keyword evidence="8 15" id="KW-0819">tRNA processing</keyword>
<evidence type="ECO:0000313" key="18">
    <source>
        <dbReference type="EMBL" id="BBB93226.1"/>
    </source>
</evidence>
<dbReference type="InterPro" id="IPR014720">
    <property type="entry name" value="dsRBD_dom"/>
</dbReference>
<evidence type="ECO:0000259" key="16">
    <source>
        <dbReference type="PROSITE" id="PS50137"/>
    </source>
</evidence>
<feature type="domain" description="DRBM" evidence="16">
    <location>
        <begin position="172"/>
        <end position="241"/>
    </location>
</feature>
<dbReference type="GO" id="GO:0004525">
    <property type="term" value="F:ribonuclease III activity"/>
    <property type="evidence" value="ECO:0007669"/>
    <property type="project" value="UniProtKB-UniRule"/>
</dbReference>